<evidence type="ECO:0000313" key="2">
    <source>
        <dbReference type="EMBL" id="KRM27324.1"/>
    </source>
</evidence>
<dbReference type="Proteomes" id="UP000050949">
    <property type="component" value="Unassembled WGS sequence"/>
</dbReference>
<name>A0A0R1XKP7_9LACO</name>
<dbReference type="PATRIC" id="fig|1122147.4.peg.2751"/>
<comment type="caution">
    <text evidence="2">The sequence shown here is derived from an EMBL/GenBank/DDBJ whole genome shotgun (WGS) entry which is preliminary data.</text>
</comment>
<sequence>MIMTVEEYFSELAQELQPMPAADRDSVLEYYHEYTEDAHITSGDALTVQLGTPKQLAAQLLANQSIKETVTVNETAPTKPHYRQNAHNTWLIVLAVLSLPLSLPLSIAVGAILFAGLIAIAAVAFAVLITLGALVLAGICVTIAGLYIGFTLIFSNLFVGMAYLGFALIGIGLTLLLAPFTYQTTLFFVHATSNFSRYLYTKVTRNKHLSAEGGSQS</sequence>
<keyword evidence="1" id="KW-0472">Membrane</keyword>
<feature type="transmembrane region" description="Helical" evidence="1">
    <location>
        <begin position="120"/>
        <end position="150"/>
    </location>
</feature>
<dbReference type="OrthoDB" id="95800at2"/>
<accession>A0A0R1XKP7</accession>
<organism evidence="2 3">
    <name type="scientific">Schleiferilactobacillus harbinensis DSM 16991</name>
    <dbReference type="NCBI Taxonomy" id="1122147"/>
    <lineage>
        <taxon>Bacteria</taxon>
        <taxon>Bacillati</taxon>
        <taxon>Bacillota</taxon>
        <taxon>Bacilli</taxon>
        <taxon>Lactobacillales</taxon>
        <taxon>Lactobacillaceae</taxon>
        <taxon>Schleiferilactobacillus</taxon>
    </lineage>
</organism>
<dbReference type="Pfam" id="PF22564">
    <property type="entry name" value="HAAS"/>
    <property type="match status" value="1"/>
</dbReference>
<protein>
    <recommendedName>
        <fullName evidence="4">DUF1700 domain-containing protein</fullName>
    </recommendedName>
</protein>
<keyword evidence="1" id="KW-0812">Transmembrane</keyword>
<evidence type="ECO:0008006" key="4">
    <source>
        <dbReference type="Google" id="ProtNLM"/>
    </source>
</evidence>
<dbReference type="EMBL" id="AZFW01000051">
    <property type="protein sequence ID" value="KRM27324.1"/>
    <property type="molecule type" value="Genomic_DNA"/>
</dbReference>
<keyword evidence="1" id="KW-1133">Transmembrane helix</keyword>
<evidence type="ECO:0000313" key="3">
    <source>
        <dbReference type="Proteomes" id="UP000050949"/>
    </source>
</evidence>
<dbReference type="eggNOG" id="COG4709">
    <property type="taxonomic scope" value="Bacteria"/>
</dbReference>
<proteinExistence type="predicted"/>
<reference evidence="2 3" key="1">
    <citation type="journal article" date="2015" name="Genome Announc.">
        <title>Expanding the biotechnology potential of lactobacilli through comparative genomics of 213 strains and associated genera.</title>
        <authorList>
            <person name="Sun Z."/>
            <person name="Harris H.M."/>
            <person name="McCann A."/>
            <person name="Guo C."/>
            <person name="Argimon S."/>
            <person name="Zhang W."/>
            <person name="Yang X."/>
            <person name="Jeffery I.B."/>
            <person name="Cooney J.C."/>
            <person name="Kagawa T.F."/>
            <person name="Liu W."/>
            <person name="Song Y."/>
            <person name="Salvetti E."/>
            <person name="Wrobel A."/>
            <person name="Rasinkangas P."/>
            <person name="Parkhill J."/>
            <person name="Rea M.C."/>
            <person name="O'Sullivan O."/>
            <person name="Ritari J."/>
            <person name="Douillard F.P."/>
            <person name="Paul Ross R."/>
            <person name="Yang R."/>
            <person name="Briner A.E."/>
            <person name="Felis G.E."/>
            <person name="de Vos W.M."/>
            <person name="Barrangou R."/>
            <person name="Klaenhammer T.R."/>
            <person name="Caufield P.W."/>
            <person name="Cui Y."/>
            <person name="Zhang H."/>
            <person name="O'Toole P.W."/>
        </authorList>
    </citation>
    <scope>NUCLEOTIDE SEQUENCE [LARGE SCALE GENOMIC DNA]</scope>
    <source>
        <strain evidence="2 3">DSM 16991</strain>
    </source>
</reference>
<gene>
    <name evidence="2" type="ORF">FC91_GL002669</name>
</gene>
<evidence type="ECO:0000256" key="1">
    <source>
        <dbReference type="SAM" id="Phobius"/>
    </source>
</evidence>
<dbReference type="AlphaFoldDB" id="A0A0R1XKP7"/>
<feature type="transmembrane region" description="Helical" evidence="1">
    <location>
        <begin position="89"/>
        <end position="114"/>
    </location>
</feature>